<accession>A0A7G9W6R6</accession>
<dbReference type="EMBL" id="CP058559">
    <property type="protein sequence ID" value="QNO14378.1"/>
    <property type="molecule type" value="Genomic_DNA"/>
</dbReference>
<dbReference type="RefSeq" id="WP_213168028.1">
    <property type="nucleotide sequence ID" value="NZ_CP058559.1"/>
</dbReference>
<proteinExistence type="predicted"/>
<sequence>MNIYSRLISRFYPVFLKQFNQKITKLATKIGINTKNKSVLFESSLTVEPAIRERNISFLLSYDCHLYEVSYLGIPLKYKLKPVRFYNGLQLVVIELPMLPNANTKINITFKYYCTQNDYISFNKGNFLLNNNAGFFPHIPTGDSYECEAVISMPEGWNLMTGCIEVKKDIKYSGQVVTVVGDNNGLSFIGYPSLRTSDSYGGMSINLLYPRQYLNQARLLNSLTKGLADYFLTNLGKGSIDKVNIAVVQGAFDPYFDGSNIVFPCEWLDSIKSLGKTPKEREKLIFRDLSALVSKMWWSQVNVKHPDDVWLKDGFSEYFALLAIENKYGNTDFRHKIKELQLLYRESRGFLEGLTLRNASYGMGKELDGVYPLNILLIHLLHFVLDENFFSFSQKFISWNDLSWDNVEEYIHKVSDKDISWIRECYILKHNNVNTNLARIDYDGIVLKGNMGIEHKVE</sequence>
<dbReference type="AlphaFoldDB" id="A0A7G9W6R6"/>
<dbReference type="Proteomes" id="UP000516160">
    <property type="component" value="Chromosome"/>
</dbReference>
<dbReference type="KEGG" id="acae:HYG86_06135"/>
<keyword evidence="2" id="KW-1185">Reference proteome</keyword>
<dbReference type="Gene3D" id="1.10.390.10">
    <property type="entry name" value="Neutral Protease Domain 2"/>
    <property type="match status" value="1"/>
</dbReference>
<reference evidence="1 2" key="1">
    <citation type="submission" date="2020-07" db="EMBL/GenBank/DDBJ databases">
        <title>Alkalicella. sp. LB2 genome.</title>
        <authorList>
            <person name="Postec A."/>
            <person name="Quemeneur M."/>
        </authorList>
    </citation>
    <scope>NUCLEOTIDE SEQUENCE [LARGE SCALE GENOMIC DNA]</scope>
    <source>
        <strain evidence="1 2">LB2</strain>
    </source>
</reference>
<evidence type="ECO:0000313" key="2">
    <source>
        <dbReference type="Proteomes" id="UP000516160"/>
    </source>
</evidence>
<protein>
    <submittedName>
        <fullName evidence="1">Uncharacterized protein</fullName>
    </submittedName>
</protein>
<organism evidence="1 2">
    <name type="scientific">Alkalicella caledoniensis</name>
    <dbReference type="NCBI Taxonomy" id="2731377"/>
    <lineage>
        <taxon>Bacteria</taxon>
        <taxon>Bacillati</taxon>
        <taxon>Bacillota</taxon>
        <taxon>Clostridia</taxon>
        <taxon>Eubacteriales</taxon>
        <taxon>Proteinivoracaceae</taxon>
        <taxon>Alkalicella</taxon>
    </lineage>
</organism>
<name>A0A7G9W6R6_ALKCA</name>
<dbReference type="InterPro" id="IPR027268">
    <property type="entry name" value="Peptidase_M4/M1_CTD_sf"/>
</dbReference>
<evidence type="ECO:0000313" key="1">
    <source>
        <dbReference type="EMBL" id="QNO14378.1"/>
    </source>
</evidence>
<gene>
    <name evidence="1" type="ORF">HYG86_06135</name>
</gene>